<dbReference type="GO" id="GO:0003700">
    <property type="term" value="F:DNA-binding transcription factor activity"/>
    <property type="evidence" value="ECO:0007669"/>
    <property type="project" value="TreeGrafter"/>
</dbReference>
<dbReference type="Proteomes" id="UP001217325">
    <property type="component" value="Unassembled WGS sequence"/>
</dbReference>
<evidence type="ECO:0000313" key="7">
    <source>
        <dbReference type="Proteomes" id="UP001217325"/>
    </source>
</evidence>
<dbReference type="Pfam" id="PF00440">
    <property type="entry name" value="TetR_N"/>
    <property type="match status" value="1"/>
</dbReference>
<dbReference type="GO" id="GO:0000976">
    <property type="term" value="F:transcription cis-regulatory region binding"/>
    <property type="evidence" value="ECO:0007669"/>
    <property type="project" value="TreeGrafter"/>
</dbReference>
<comment type="caution">
    <text evidence="6">The sequence shown here is derived from an EMBL/GenBank/DDBJ whole genome shotgun (WGS) entry which is preliminary data.</text>
</comment>
<evidence type="ECO:0000256" key="4">
    <source>
        <dbReference type="PROSITE-ProRule" id="PRU00335"/>
    </source>
</evidence>
<proteinExistence type="predicted"/>
<dbReference type="AlphaFoldDB" id="A0AAW6LMW3"/>
<evidence type="ECO:0000256" key="3">
    <source>
        <dbReference type="ARBA" id="ARBA00023163"/>
    </source>
</evidence>
<dbReference type="SUPFAM" id="SSF46689">
    <property type="entry name" value="Homeodomain-like"/>
    <property type="match status" value="1"/>
</dbReference>
<sequence length="210" mass="22124">MNNSNNAPKPSVERARYVRKQPRAIATHERVVSGSAKLFDEIGFAATSITDMIDSTGLSKGAVFYHFASKEAIAQHIVGRWSEAVTGEFAVAALSAEPVPTKLRVVFTSLAERVSGDVPCRAGLKLGLDSGVEGAADAYRHFMEMASALVGCGIDDGTFLDEPRTRRLAFNLCSGFTAAVLLGGMEAGGPDLVTRVEDVVTAHLAAVSAP</sequence>
<evidence type="ECO:0000313" key="6">
    <source>
        <dbReference type="EMBL" id="MDE8648992.1"/>
    </source>
</evidence>
<gene>
    <name evidence="6" type="ORF">PXH69_28875</name>
</gene>
<organism evidence="6 7">
    <name type="scientific">Rhodococcus qingshengii</name>
    <dbReference type="NCBI Taxonomy" id="334542"/>
    <lineage>
        <taxon>Bacteria</taxon>
        <taxon>Bacillati</taxon>
        <taxon>Actinomycetota</taxon>
        <taxon>Actinomycetes</taxon>
        <taxon>Mycobacteriales</taxon>
        <taxon>Nocardiaceae</taxon>
        <taxon>Rhodococcus</taxon>
        <taxon>Rhodococcus erythropolis group</taxon>
    </lineage>
</organism>
<keyword evidence="2 4" id="KW-0238">DNA-binding</keyword>
<feature type="DNA-binding region" description="H-T-H motif" evidence="4">
    <location>
        <begin position="48"/>
        <end position="67"/>
    </location>
</feature>
<dbReference type="PANTHER" id="PTHR30055">
    <property type="entry name" value="HTH-TYPE TRANSCRIPTIONAL REGULATOR RUTR"/>
    <property type="match status" value="1"/>
</dbReference>
<evidence type="ECO:0000256" key="2">
    <source>
        <dbReference type="ARBA" id="ARBA00023125"/>
    </source>
</evidence>
<dbReference type="PROSITE" id="PS50977">
    <property type="entry name" value="HTH_TETR_2"/>
    <property type="match status" value="1"/>
</dbReference>
<keyword evidence="3" id="KW-0804">Transcription</keyword>
<feature type="domain" description="HTH tetR-type" evidence="5">
    <location>
        <begin position="25"/>
        <end position="85"/>
    </location>
</feature>
<dbReference type="PROSITE" id="PS01081">
    <property type="entry name" value="HTH_TETR_1"/>
    <property type="match status" value="1"/>
</dbReference>
<dbReference type="InterPro" id="IPR023772">
    <property type="entry name" value="DNA-bd_HTH_TetR-type_CS"/>
</dbReference>
<protein>
    <submittedName>
        <fullName evidence="6">TetR/AcrR family transcriptional regulator</fullName>
    </submittedName>
</protein>
<dbReference type="Gene3D" id="1.10.357.10">
    <property type="entry name" value="Tetracycline Repressor, domain 2"/>
    <property type="match status" value="1"/>
</dbReference>
<dbReference type="EMBL" id="JARDXE010000023">
    <property type="protein sequence ID" value="MDE8648992.1"/>
    <property type="molecule type" value="Genomic_DNA"/>
</dbReference>
<dbReference type="PANTHER" id="PTHR30055:SF234">
    <property type="entry name" value="HTH-TYPE TRANSCRIPTIONAL REGULATOR BETI"/>
    <property type="match status" value="1"/>
</dbReference>
<dbReference type="PRINTS" id="PR00455">
    <property type="entry name" value="HTHTETR"/>
</dbReference>
<keyword evidence="1" id="KW-0805">Transcription regulation</keyword>
<evidence type="ECO:0000256" key="1">
    <source>
        <dbReference type="ARBA" id="ARBA00023015"/>
    </source>
</evidence>
<dbReference type="InterPro" id="IPR050109">
    <property type="entry name" value="HTH-type_TetR-like_transc_reg"/>
</dbReference>
<reference evidence="6" key="1">
    <citation type="submission" date="2023-02" db="EMBL/GenBank/DDBJ databases">
        <title>A novel hydrolase synthesized by Rhodococcus erythropolis HQ is responsible for the detoxification of Zearalenone.</title>
        <authorList>
            <person name="Hu J."/>
            <person name="Xu J."/>
        </authorList>
    </citation>
    <scope>NUCLEOTIDE SEQUENCE</scope>
    <source>
        <strain evidence="6">HQ</strain>
    </source>
</reference>
<dbReference type="InterPro" id="IPR001647">
    <property type="entry name" value="HTH_TetR"/>
</dbReference>
<name>A0AAW6LMW3_RHOSG</name>
<dbReference type="InterPro" id="IPR009057">
    <property type="entry name" value="Homeodomain-like_sf"/>
</dbReference>
<accession>A0AAW6LMW3</accession>
<dbReference type="RefSeq" id="WP_275232706.1">
    <property type="nucleotide sequence ID" value="NZ_JARDXE010000023.1"/>
</dbReference>
<evidence type="ECO:0000259" key="5">
    <source>
        <dbReference type="PROSITE" id="PS50977"/>
    </source>
</evidence>